<evidence type="ECO:0000313" key="4">
    <source>
        <dbReference type="RefSeq" id="XP_023937911.2"/>
    </source>
</evidence>
<feature type="region of interest" description="Disordered" evidence="1">
    <location>
        <begin position="1"/>
        <end position="36"/>
    </location>
</feature>
<organism evidence="3 4">
    <name type="scientific">Bicyclus anynana</name>
    <name type="common">Squinting bush brown butterfly</name>
    <dbReference type="NCBI Taxonomy" id="110368"/>
    <lineage>
        <taxon>Eukaryota</taxon>
        <taxon>Metazoa</taxon>
        <taxon>Ecdysozoa</taxon>
        <taxon>Arthropoda</taxon>
        <taxon>Hexapoda</taxon>
        <taxon>Insecta</taxon>
        <taxon>Pterygota</taxon>
        <taxon>Neoptera</taxon>
        <taxon>Endopterygota</taxon>
        <taxon>Lepidoptera</taxon>
        <taxon>Glossata</taxon>
        <taxon>Ditrysia</taxon>
        <taxon>Papilionoidea</taxon>
        <taxon>Nymphalidae</taxon>
        <taxon>Satyrinae</taxon>
        <taxon>Satyrini</taxon>
        <taxon>Mycalesina</taxon>
        <taxon>Bicyclus</taxon>
    </lineage>
</organism>
<reference evidence="4" key="1">
    <citation type="submission" date="2025-08" db="UniProtKB">
        <authorList>
            <consortium name="RefSeq"/>
        </authorList>
    </citation>
    <scope>IDENTIFICATION</scope>
</reference>
<dbReference type="AlphaFoldDB" id="A0A6J1N4S0"/>
<feature type="compositionally biased region" description="Basic and acidic residues" evidence="1">
    <location>
        <begin position="26"/>
        <end position="36"/>
    </location>
</feature>
<evidence type="ECO:0000259" key="2">
    <source>
        <dbReference type="PROSITE" id="PS00028"/>
    </source>
</evidence>
<protein>
    <submittedName>
        <fullName evidence="4">Uncharacterized protein LOC112045803 isoform X2</fullName>
    </submittedName>
</protein>
<dbReference type="PROSITE" id="PS00028">
    <property type="entry name" value="ZINC_FINGER_C2H2_1"/>
    <property type="match status" value="1"/>
</dbReference>
<dbReference type="OrthoDB" id="6077919at2759"/>
<keyword evidence="3" id="KW-1185">Reference proteome</keyword>
<accession>A0A6J1N4S0</accession>
<proteinExistence type="predicted"/>
<evidence type="ECO:0000313" key="3">
    <source>
        <dbReference type="Proteomes" id="UP001652582"/>
    </source>
</evidence>
<name>A0A6J1N4S0_BICAN</name>
<feature type="domain" description="C2H2-type" evidence="2">
    <location>
        <begin position="108"/>
        <end position="128"/>
    </location>
</feature>
<dbReference type="GeneID" id="112045803"/>
<evidence type="ECO:0000256" key="1">
    <source>
        <dbReference type="SAM" id="MobiDB-lite"/>
    </source>
</evidence>
<sequence length="151" mass="17623">MEQTNKHLKQTSVVKSLGPNHCNPHLMDRGSHTDNNKTEHTFIEIDIKSEIEDVTSECDNINHDVTECKIEHSVTVKIEPEEPPASNECDNMNMVRREPLKYEVSFGCTICLEEFVDEHTYNEHMITHLQSLHCQRELRQSKKINRQLKQL</sequence>
<gene>
    <name evidence="4" type="primary">LOC112045803</name>
</gene>
<dbReference type="Proteomes" id="UP001652582">
    <property type="component" value="Chromosome 26"/>
</dbReference>
<dbReference type="InterPro" id="IPR013087">
    <property type="entry name" value="Znf_C2H2_type"/>
</dbReference>
<dbReference type="RefSeq" id="XP_023937911.2">
    <property type="nucleotide sequence ID" value="XM_024082143.2"/>
</dbReference>